<protein>
    <submittedName>
        <fullName evidence="2">Uncharacterized protein</fullName>
    </submittedName>
</protein>
<feature type="region of interest" description="Disordered" evidence="1">
    <location>
        <begin position="22"/>
        <end position="165"/>
    </location>
</feature>
<feature type="compositionally biased region" description="Basic and acidic residues" evidence="1">
    <location>
        <begin position="83"/>
        <end position="94"/>
    </location>
</feature>
<evidence type="ECO:0000313" key="2">
    <source>
        <dbReference type="EMBL" id="KAK0391266.1"/>
    </source>
</evidence>
<reference evidence="2" key="1">
    <citation type="submission" date="2022-10" db="EMBL/GenBank/DDBJ databases">
        <title>Determination and structural analysis of whole genome sequence of Sarocladium strictum F4-1.</title>
        <authorList>
            <person name="Hu L."/>
            <person name="Jiang Y."/>
        </authorList>
    </citation>
    <scope>NUCLEOTIDE SEQUENCE</scope>
    <source>
        <strain evidence="2">F4-1</strain>
    </source>
</reference>
<comment type="caution">
    <text evidence="2">The sequence shown here is derived from an EMBL/GenBank/DDBJ whole genome shotgun (WGS) entry which is preliminary data.</text>
</comment>
<name>A0AA39GPY2_SARSR</name>
<feature type="compositionally biased region" description="Low complexity" evidence="1">
    <location>
        <begin position="95"/>
        <end position="106"/>
    </location>
</feature>
<dbReference type="Proteomes" id="UP001175261">
    <property type="component" value="Unassembled WGS sequence"/>
</dbReference>
<evidence type="ECO:0000256" key="1">
    <source>
        <dbReference type="SAM" id="MobiDB-lite"/>
    </source>
</evidence>
<dbReference type="AlphaFoldDB" id="A0AA39GPY2"/>
<organism evidence="2 3">
    <name type="scientific">Sarocladium strictum</name>
    <name type="common">Black bundle disease fungus</name>
    <name type="synonym">Acremonium strictum</name>
    <dbReference type="NCBI Taxonomy" id="5046"/>
    <lineage>
        <taxon>Eukaryota</taxon>
        <taxon>Fungi</taxon>
        <taxon>Dikarya</taxon>
        <taxon>Ascomycota</taxon>
        <taxon>Pezizomycotina</taxon>
        <taxon>Sordariomycetes</taxon>
        <taxon>Hypocreomycetidae</taxon>
        <taxon>Hypocreales</taxon>
        <taxon>Sarocladiaceae</taxon>
        <taxon>Sarocladium</taxon>
    </lineage>
</organism>
<evidence type="ECO:0000313" key="3">
    <source>
        <dbReference type="Proteomes" id="UP001175261"/>
    </source>
</evidence>
<accession>A0AA39GPY2</accession>
<dbReference type="EMBL" id="JAPDFR010000001">
    <property type="protein sequence ID" value="KAK0391266.1"/>
    <property type="molecule type" value="Genomic_DNA"/>
</dbReference>
<proteinExistence type="predicted"/>
<feature type="compositionally biased region" description="Basic residues" evidence="1">
    <location>
        <begin position="107"/>
        <end position="122"/>
    </location>
</feature>
<sequence>MTNSITSTPFLQRELSWHAHTEDADNVRGRSRVRTLSRGSVGKSVHPDESSTLRGRSRRRAASPNGLASRNSSPALGSILYNRLKESGRREHCPSRPASSSSTRRQNSPRRRTQRTRSRSRNATRAAVESMLLETPQQQQSSGLRNEVLQEDAIGQSPMHSDTQS</sequence>
<keyword evidence="3" id="KW-1185">Reference proteome</keyword>
<feature type="compositionally biased region" description="Polar residues" evidence="1">
    <location>
        <begin position="66"/>
        <end position="75"/>
    </location>
</feature>
<gene>
    <name evidence="2" type="ORF">NLU13_0767</name>
</gene>
<feature type="compositionally biased region" description="Polar residues" evidence="1">
    <location>
        <begin position="135"/>
        <end position="144"/>
    </location>
</feature>